<evidence type="ECO:0000313" key="2">
    <source>
        <dbReference type="Proteomes" id="UP000469159"/>
    </source>
</evidence>
<organism evidence="1 2">
    <name type="scientific">Croceibacterium soli</name>
    <dbReference type="NCBI Taxonomy" id="1739690"/>
    <lineage>
        <taxon>Bacteria</taxon>
        <taxon>Pseudomonadati</taxon>
        <taxon>Pseudomonadota</taxon>
        <taxon>Alphaproteobacteria</taxon>
        <taxon>Sphingomonadales</taxon>
        <taxon>Erythrobacteraceae</taxon>
        <taxon>Croceibacterium</taxon>
    </lineage>
</organism>
<dbReference type="Proteomes" id="UP000469159">
    <property type="component" value="Unassembled WGS sequence"/>
</dbReference>
<gene>
    <name evidence="1" type="ORF">GRI75_09835</name>
</gene>
<sequence>MRTFTMLMKRGRGQQPQRLDFDAEDPADAFSIARREGGDEPVELWEGSRRLGRLTRMQDELWRIE</sequence>
<dbReference type="OrthoDB" id="7451373at2"/>
<keyword evidence="2" id="KW-1185">Reference proteome</keyword>
<name>A0A6I4UTH3_9SPHN</name>
<evidence type="ECO:0000313" key="1">
    <source>
        <dbReference type="EMBL" id="MXP41938.1"/>
    </source>
</evidence>
<dbReference type="EMBL" id="WTYK01000005">
    <property type="protein sequence ID" value="MXP41938.1"/>
    <property type="molecule type" value="Genomic_DNA"/>
</dbReference>
<protein>
    <submittedName>
        <fullName evidence="1">Uncharacterized protein</fullName>
    </submittedName>
</protein>
<reference evidence="1 2" key="1">
    <citation type="submission" date="2019-12" db="EMBL/GenBank/DDBJ databases">
        <title>Genomic-based taxomic classification of the family Erythrobacteraceae.</title>
        <authorList>
            <person name="Xu L."/>
        </authorList>
    </citation>
    <scope>NUCLEOTIDE SEQUENCE [LARGE SCALE GENOMIC DNA]</scope>
    <source>
        <strain evidence="1 2">MCCC 1K02066</strain>
    </source>
</reference>
<comment type="caution">
    <text evidence="1">The sequence shown here is derived from an EMBL/GenBank/DDBJ whole genome shotgun (WGS) entry which is preliminary data.</text>
</comment>
<proteinExistence type="predicted"/>
<dbReference type="AlphaFoldDB" id="A0A6I4UTH3"/>
<dbReference type="RefSeq" id="WP_160746801.1">
    <property type="nucleotide sequence ID" value="NZ_WTYK01000005.1"/>
</dbReference>
<accession>A0A6I4UTH3</accession>